<dbReference type="EMBL" id="JAEKNR010000061">
    <property type="protein sequence ID" value="MBJ7597457.1"/>
    <property type="molecule type" value="Genomic_DNA"/>
</dbReference>
<organism evidence="2 3">
    <name type="scientific">Candidatus Nephthysia bennettiae</name>
    <dbReference type="NCBI Taxonomy" id="3127016"/>
    <lineage>
        <taxon>Bacteria</taxon>
        <taxon>Bacillati</taxon>
        <taxon>Candidatus Dormiibacterota</taxon>
        <taxon>Candidatus Dormibacteria</taxon>
        <taxon>Candidatus Dormibacterales</taxon>
        <taxon>Candidatus Dormibacteraceae</taxon>
        <taxon>Candidatus Nephthysia</taxon>
    </lineage>
</organism>
<gene>
    <name evidence="2" type="ORF">JF922_05150</name>
</gene>
<accession>A0A934NCK1</accession>
<evidence type="ECO:0000313" key="2">
    <source>
        <dbReference type="EMBL" id="MBJ7597457.1"/>
    </source>
</evidence>
<dbReference type="Pfam" id="PF13367">
    <property type="entry name" value="PrsW-protease"/>
    <property type="match status" value="1"/>
</dbReference>
<evidence type="ECO:0000256" key="1">
    <source>
        <dbReference type="SAM" id="Phobius"/>
    </source>
</evidence>
<reference evidence="2" key="1">
    <citation type="submission" date="2020-10" db="EMBL/GenBank/DDBJ databases">
        <title>Ca. Dormibacterota MAGs.</title>
        <authorList>
            <person name="Montgomery K."/>
        </authorList>
    </citation>
    <scope>NUCLEOTIDE SEQUENCE [LARGE SCALE GENOMIC DNA]</scope>
    <source>
        <strain evidence="2">SC8812_S17_10</strain>
    </source>
</reference>
<feature type="transmembrane region" description="Helical" evidence="1">
    <location>
        <begin position="271"/>
        <end position="295"/>
    </location>
</feature>
<keyword evidence="3" id="KW-1185">Reference proteome</keyword>
<dbReference type="Proteomes" id="UP000612893">
    <property type="component" value="Unassembled WGS sequence"/>
</dbReference>
<keyword evidence="2" id="KW-0482">Metalloprotease</keyword>
<comment type="caution">
    <text evidence="2">The sequence shown here is derived from an EMBL/GenBank/DDBJ whole genome shotgun (WGS) entry which is preliminary data.</text>
</comment>
<keyword evidence="2" id="KW-0378">Hydrolase</keyword>
<feature type="transmembrane region" description="Helical" evidence="1">
    <location>
        <begin position="49"/>
        <end position="70"/>
    </location>
</feature>
<feature type="transmembrane region" description="Helical" evidence="1">
    <location>
        <begin position="113"/>
        <end position="133"/>
    </location>
</feature>
<keyword evidence="2" id="KW-0645">Protease</keyword>
<keyword evidence="1" id="KW-0812">Transmembrane</keyword>
<dbReference type="PANTHER" id="PTHR36844">
    <property type="entry name" value="PROTEASE PRSW"/>
    <property type="match status" value="1"/>
</dbReference>
<keyword evidence="1" id="KW-0472">Membrane</keyword>
<feature type="transmembrane region" description="Helical" evidence="1">
    <location>
        <begin position="145"/>
        <end position="168"/>
    </location>
</feature>
<name>A0A934NCK1_9BACT</name>
<dbReference type="InterPro" id="IPR026898">
    <property type="entry name" value="PrsW"/>
</dbReference>
<dbReference type="GO" id="GO:0008237">
    <property type="term" value="F:metallopeptidase activity"/>
    <property type="evidence" value="ECO:0007669"/>
    <property type="project" value="UniProtKB-KW"/>
</dbReference>
<feature type="transmembrane region" description="Helical" evidence="1">
    <location>
        <begin position="188"/>
        <end position="209"/>
    </location>
</feature>
<protein>
    <submittedName>
        <fullName evidence="2">PrsW family intramembrane metalloprotease</fullName>
    </submittedName>
</protein>
<keyword evidence="1" id="KW-1133">Transmembrane helix</keyword>
<feature type="transmembrane region" description="Helical" evidence="1">
    <location>
        <begin position="221"/>
        <end position="251"/>
    </location>
</feature>
<feature type="transmembrane region" description="Helical" evidence="1">
    <location>
        <begin position="82"/>
        <end position="101"/>
    </location>
</feature>
<sequence length="308" mass="32436">MEVDPRSLQAITGEPARSRRWRWLIVFLVGLALWIASILVTAITGNSNLIPTDVLLGSFLVPVTAVVWNLDHDVDSVLSGQRIFVTFVVGGVLGVLAASILETPLSHNSVLTYIAVGFIEEAVKFAALLGAAVGLRRYTTRDGIVLGATVGFGFAALESAGYAFNALFTVHGLSLGSLIATEALRGLLAPLGHGLWTAIVGGALFHASARANRLRVTGGVIGAYLLVSILHGLWDSMRFIALIITSLLTLASGQSLSMQSGAPAASDEQVVLFNLINFGGIVVVSAIGLGSLLMISRRWGRRPTRTPA</sequence>
<feature type="transmembrane region" description="Helical" evidence="1">
    <location>
        <begin position="21"/>
        <end position="43"/>
    </location>
</feature>
<dbReference type="RefSeq" id="WP_338199693.1">
    <property type="nucleotide sequence ID" value="NZ_JAEKNR010000061.1"/>
</dbReference>
<dbReference type="AlphaFoldDB" id="A0A934NCK1"/>
<evidence type="ECO:0000313" key="3">
    <source>
        <dbReference type="Proteomes" id="UP000612893"/>
    </source>
</evidence>
<dbReference type="PANTHER" id="PTHR36844:SF1">
    <property type="entry name" value="PROTEASE PRSW"/>
    <property type="match status" value="1"/>
</dbReference>
<proteinExistence type="predicted"/>